<evidence type="ECO:0000256" key="4">
    <source>
        <dbReference type="ARBA" id="ARBA00022679"/>
    </source>
</evidence>
<evidence type="ECO:0000256" key="3">
    <source>
        <dbReference type="ARBA" id="ARBA00022527"/>
    </source>
</evidence>
<name>A0A6I9R299_ELAGV</name>
<dbReference type="GO" id="GO:0005737">
    <property type="term" value="C:cytoplasm"/>
    <property type="evidence" value="ECO:0007669"/>
    <property type="project" value="TreeGrafter"/>
</dbReference>
<dbReference type="Gene3D" id="3.30.200.20">
    <property type="entry name" value="Phosphorylase Kinase, domain 1"/>
    <property type="match status" value="1"/>
</dbReference>
<evidence type="ECO:0000256" key="10">
    <source>
        <dbReference type="PROSITE-ProRule" id="PRU10141"/>
    </source>
</evidence>
<dbReference type="PANTHER" id="PTHR24057:SF60">
    <property type="entry name" value="SHAGGY-RELATED PROTEIN KINASE THETA"/>
    <property type="match status" value="1"/>
</dbReference>
<protein>
    <recommendedName>
        <fullName evidence="2">non-specific serine/threonine protein kinase</fullName>
        <ecNumber evidence="2">2.7.11.1</ecNumber>
    </recommendedName>
</protein>
<dbReference type="GO" id="GO:0005634">
    <property type="term" value="C:nucleus"/>
    <property type="evidence" value="ECO:0007669"/>
    <property type="project" value="TreeGrafter"/>
</dbReference>
<dbReference type="RefSeq" id="XP_010919260.1">
    <property type="nucleotide sequence ID" value="XM_010920958.3"/>
</dbReference>
<dbReference type="GO" id="GO:0004674">
    <property type="term" value="F:protein serine/threonine kinase activity"/>
    <property type="evidence" value="ECO:0007669"/>
    <property type="project" value="UniProtKB-KW"/>
</dbReference>
<dbReference type="Pfam" id="PF00069">
    <property type="entry name" value="Pkinase"/>
    <property type="match status" value="1"/>
</dbReference>
<keyword evidence="4" id="KW-0808">Transferase</keyword>
<feature type="region of interest" description="Disordered" evidence="11">
    <location>
        <begin position="1"/>
        <end position="46"/>
    </location>
</feature>
<dbReference type="PROSITE" id="PS50011">
    <property type="entry name" value="PROTEIN_KINASE_DOM"/>
    <property type="match status" value="1"/>
</dbReference>
<comment type="similarity">
    <text evidence="1">Belongs to the protein kinase superfamily. CMGC Ser/Thr protein kinase family. GSK-3 subfamily.</text>
</comment>
<dbReference type="SUPFAM" id="SSF56112">
    <property type="entry name" value="Protein kinase-like (PK-like)"/>
    <property type="match status" value="1"/>
</dbReference>
<evidence type="ECO:0000256" key="6">
    <source>
        <dbReference type="ARBA" id="ARBA00022777"/>
    </source>
</evidence>
<evidence type="ECO:0000256" key="8">
    <source>
        <dbReference type="ARBA" id="ARBA00047899"/>
    </source>
</evidence>
<evidence type="ECO:0000313" key="13">
    <source>
        <dbReference type="Proteomes" id="UP000504607"/>
    </source>
</evidence>
<keyword evidence="6 14" id="KW-0418">Kinase</keyword>
<dbReference type="PROSITE" id="PS00107">
    <property type="entry name" value="PROTEIN_KINASE_ATP"/>
    <property type="match status" value="1"/>
</dbReference>
<feature type="domain" description="Protein kinase" evidence="12">
    <location>
        <begin position="140"/>
        <end position="403"/>
    </location>
</feature>
<dbReference type="InterPro" id="IPR050591">
    <property type="entry name" value="GSK-3"/>
</dbReference>
<feature type="binding site" evidence="10">
    <location>
        <position position="170"/>
    </location>
    <ligand>
        <name>ATP</name>
        <dbReference type="ChEBI" id="CHEBI:30616"/>
    </ligand>
</feature>
<keyword evidence="3" id="KW-0723">Serine/threonine-protein kinase</keyword>
<evidence type="ECO:0000313" key="14">
    <source>
        <dbReference type="RefSeq" id="XP_010919260.1"/>
    </source>
</evidence>
<evidence type="ECO:0000256" key="5">
    <source>
        <dbReference type="ARBA" id="ARBA00022741"/>
    </source>
</evidence>
<dbReference type="GO" id="GO:0030154">
    <property type="term" value="P:cell differentiation"/>
    <property type="evidence" value="ECO:0007669"/>
    <property type="project" value="TreeGrafter"/>
</dbReference>
<evidence type="ECO:0000256" key="9">
    <source>
        <dbReference type="ARBA" id="ARBA00048679"/>
    </source>
</evidence>
<dbReference type="FunFam" id="3.30.200.20:FF:000009">
    <property type="entry name" value="Glycogen synthase kinase-3 beta"/>
    <property type="match status" value="1"/>
</dbReference>
<organism evidence="13 14">
    <name type="scientific">Elaeis guineensis var. tenera</name>
    <name type="common">Oil palm</name>
    <dbReference type="NCBI Taxonomy" id="51953"/>
    <lineage>
        <taxon>Eukaryota</taxon>
        <taxon>Viridiplantae</taxon>
        <taxon>Streptophyta</taxon>
        <taxon>Embryophyta</taxon>
        <taxon>Tracheophyta</taxon>
        <taxon>Spermatophyta</taxon>
        <taxon>Magnoliopsida</taxon>
        <taxon>Liliopsida</taxon>
        <taxon>Arecaceae</taxon>
        <taxon>Arecoideae</taxon>
        <taxon>Cocoseae</taxon>
        <taxon>Elaeidinae</taxon>
        <taxon>Elaeis</taxon>
    </lineage>
</organism>
<evidence type="ECO:0000256" key="2">
    <source>
        <dbReference type="ARBA" id="ARBA00012513"/>
    </source>
</evidence>
<keyword evidence="5 10" id="KW-0547">Nucleotide-binding</keyword>
<dbReference type="EC" id="2.7.11.1" evidence="2"/>
<dbReference type="SMART" id="SM00220">
    <property type="entry name" value="S_TKc"/>
    <property type="match status" value="1"/>
</dbReference>
<comment type="catalytic activity">
    <reaction evidence="8">
        <text>L-threonyl-[protein] + ATP = O-phospho-L-threonyl-[protein] + ADP + H(+)</text>
        <dbReference type="Rhea" id="RHEA:46608"/>
        <dbReference type="Rhea" id="RHEA-COMP:11060"/>
        <dbReference type="Rhea" id="RHEA-COMP:11605"/>
        <dbReference type="ChEBI" id="CHEBI:15378"/>
        <dbReference type="ChEBI" id="CHEBI:30013"/>
        <dbReference type="ChEBI" id="CHEBI:30616"/>
        <dbReference type="ChEBI" id="CHEBI:61977"/>
        <dbReference type="ChEBI" id="CHEBI:456216"/>
        <dbReference type="EC" id="2.7.11.1"/>
    </reaction>
</comment>
<evidence type="ECO:0000256" key="1">
    <source>
        <dbReference type="ARBA" id="ARBA00005527"/>
    </source>
</evidence>
<dbReference type="InterPro" id="IPR011009">
    <property type="entry name" value="Kinase-like_dom_sf"/>
</dbReference>
<dbReference type="PANTHER" id="PTHR24057">
    <property type="entry name" value="GLYCOGEN SYNTHASE KINASE-3 ALPHA"/>
    <property type="match status" value="1"/>
</dbReference>
<gene>
    <name evidence="14" type="primary">LOC105043419</name>
</gene>
<dbReference type="CDD" id="cd14137">
    <property type="entry name" value="STKc_GSK3"/>
    <property type="match status" value="1"/>
</dbReference>
<dbReference type="GO" id="GO:0005524">
    <property type="term" value="F:ATP binding"/>
    <property type="evidence" value="ECO:0007669"/>
    <property type="project" value="UniProtKB-UniRule"/>
</dbReference>
<keyword evidence="7 10" id="KW-0067">ATP-binding</keyword>
<evidence type="ECO:0000256" key="11">
    <source>
        <dbReference type="SAM" id="MobiDB-lite"/>
    </source>
</evidence>
<dbReference type="OrthoDB" id="272141at2759"/>
<proteinExistence type="inferred from homology"/>
<evidence type="ECO:0000256" key="7">
    <source>
        <dbReference type="ARBA" id="ARBA00022840"/>
    </source>
</evidence>
<evidence type="ECO:0000259" key="12">
    <source>
        <dbReference type="PROSITE" id="PS50011"/>
    </source>
</evidence>
<sequence>MHMMRRLKSIASGRSSISDPGGDPGTKRAKFDQDGAGEVSSEPHLVEDKAVGLDQNMTSTHLHLDASTSNMDPPARTEDAAVDQLPKEMHEMTIKDDKVEDHNEKDTEGTMVSGNGTERGQIIATTIGGRNGQPKQTISYMAERVVGTGSFGIVFQAKCVETGETVAIKKVLQDKRYKNRELQIMHLLDHPNVVQLKHYFFSTTDNDEVYLNLVLEYVSETVYRICKYYTRMNQRMPLIYIQLYTYQICRALSYIHHVVGICHRDIKPQNLLPLFPGESGVDQLVEIIKILGTPTREEIKCMNPNYNEFKFPQIKAHPWHKLFHKRMPPEPVDLVSRLLQYSPNLRCTALEACAHPFFDELRDPNTRLPNGRPLPPIFNFMPEELEGASPELIQRLIPEHVKK</sequence>
<dbReference type="AlphaFoldDB" id="A0A6I9R299"/>
<dbReference type="Gene3D" id="1.10.510.10">
    <property type="entry name" value="Transferase(Phosphotransferase) domain 1"/>
    <property type="match status" value="2"/>
</dbReference>
<reference evidence="14" key="1">
    <citation type="submission" date="2025-08" db="UniProtKB">
        <authorList>
            <consortium name="RefSeq"/>
        </authorList>
    </citation>
    <scope>IDENTIFICATION</scope>
</reference>
<dbReference type="InterPro" id="IPR017441">
    <property type="entry name" value="Protein_kinase_ATP_BS"/>
</dbReference>
<comment type="catalytic activity">
    <reaction evidence="9">
        <text>L-seryl-[protein] + ATP = O-phospho-L-seryl-[protein] + ADP + H(+)</text>
        <dbReference type="Rhea" id="RHEA:17989"/>
        <dbReference type="Rhea" id="RHEA-COMP:9863"/>
        <dbReference type="Rhea" id="RHEA-COMP:11604"/>
        <dbReference type="ChEBI" id="CHEBI:15378"/>
        <dbReference type="ChEBI" id="CHEBI:29999"/>
        <dbReference type="ChEBI" id="CHEBI:30616"/>
        <dbReference type="ChEBI" id="CHEBI:83421"/>
        <dbReference type="ChEBI" id="CHEBI:456216"/>
        <dbReference type="EC" id="2.7.11.1"/>
    </reaction>
</comment>
<dbReference type="GeneID" id="105043419"/>
<dbReference type="InterPro" id="IPR039192">
    <property type="entry name" value="STKc_GSK3"/>
</dbReference>
<accession>A0A6I9R299</accession>
<dbReference type="Proteomes" id="UP000504607">
    <property type="component" value="Chromosome 4"/>
</dbReference>
<dbReference type="InterPro" id="IPR000719">
    <property type="entry name" value="Prot_kinase_dom"/>
</dbReference>
<keyword evidence="13" id="KW-1185">Reference proteome</keyword>
<dbReference type="GO" id="GO:0007165">
    <property type="term" value="P:signal transduction"/>
    <property type="evidence" value="ECO:0007669"/>
    <property type="project" value="TreeGrafter"/>
</dbReference>